<dbReference type="SMART" id="SM00490">
    <property type="entry name" value="HELICc"/>
    <property type="match status" value="1"/>
</dbReference>
<feature type="non-terminal residue" evidence="10">
    <location>
        <position position="1"/>
    </location>
</feature>
<evidence type="ECO:0000256" key="1">
    <source>
        <dbReference type="ARBA" id="ARBA00022741"/>
    </source>
</evidence>
<evidence type="ECO:0000256" key="2">
    <source>
        <dbReference type="ARBA" id="ARBA00022763"/>
    </source>
</evidence>
<evidence type="ECO:0000256" key="6">
    <source>
        <dbReference type="ARBA" id="ARBA00023125"/>
    </source>
</evidence>
<organism evidence="10 11">
    <name type="scientific">Candidatus Dojkabacteria bacterium</name>
    <dbReference type="NCBI Taxonomy" id="2099670"/>
    <lineage>
        <taxon>Bacteria</taxon>
        <taxon>Candidatus Dojkabacteria</taxon>
    </lineage>
</organism>
<dbReference type="InterPro" id="IPR045562">
    <property type="entry name" value="RecG_dom3_C"/>
</dbReference>
<dbReference type="PROSITE" id="PS51194">
    <property type="entry name" value="HELICASE_CTER"/>
    <property type="match status" value="1"/>
</dbReference>
<dbReference type="Pfam" id="PF19833">
    <property type="entry name" value="RecG_dom3_C"/>
    <property type="match status" value="1"/>
</dbReference>
<keyword evidence="5" id="KW-0067">ATP-binding</keyword>
<protein>
    <submittedName>
        <fullName evidence="10">DEAD/DEAH box helicase</fullName>
    </submittedName>
</protein>
<feature type="domain" description="Helicase C-terminal" evidence="9">
    <location>
        <begin position="153"/>
        <end position="329"/>
    </location>
</feature>
<dbReference type="SMART" id="SM00487">
    <property type="entry name" value="DEXDc"/>
    <property type="match status" value="1"/>
</dbReference>
<evidence type="ECO:0000259" key="8">
    <source>
        <dbReference type="PROSITE" id="PS51192"/>
    </source>
</evidence>
<evidence type="ECO:0000313" key="11">
    <source>
        <dbReference type="Proteomes" id="UP000748332"/>
    </source>
</evidence>
<dbReference type="GO" id="GO:0003678">
    <property type="term" value="F:DNA helicase activity"/>
    <property type="evidence" value="ECO:0007669"/>
    <property type="project" value="TreeGrafter"/>
</dbReference>
<dbReference type="AlphaFoldDB" id="A0A955HZ36"/>
<reference evidence="10" key="1">
    <citation type="submission" date="2020-04" db="EMBL/GenBank/DDBJ databases">
        <authorList>
            <person name="Zhang T."/>
        </authorList>
    </citation>
    <scope>NUCLEOTIDE SEQUENCE</scope>
    <source>
        <strain evidence="10">HKST-UBA16</strain>
    </source>
</reference>
<dbReference type="InterPro" id="IPR027417">
    <property type="entry name" value="P-loop_NTPase"/>
</dbReference>
<sequence length="372" mass="41438">LNGDVGSGKTIFSIIATYAAIKSGHSVIVMAPTTILANQHYKSFNEILEPLQINVQLLTSGMMLEPISGPQVIIGTHALLYEKYIPENIGLYIVDEQHRFGVEQREQLKEGEGATSPHYLTMTATPIPRTLTNVIYGDKEVSLIQEMPQNRIDIQTKLLTGKKRTACLNWIHLQILEHPKENQAYIILPLVEESEKSDLKAAIQVYEELSQGTFKDLKVGLLHGRMKDKEKQSVISRFKKQKIDVLVATTVVEVGIDVSSASIMLIEHAEKFGLAQLHQLRGRVGRGDKPSFCFVIPSDGVEQTEQVQNRLQFFSQNSSGFKVAEYDLSQRGPGEVYGTMQSGIPSMKIADITDIKLFKKARLLASHIILGK</sequence>
<keyword evidence="2" id="KW-0227">DNA damage</keyword>
<name>A0A955HZ36_9BACT</name>
<gene>
    <name evidence="10" type="ORF">KC622_02025</name>
</gene>
<accession>A0A955HZ36</accession>
<comment type="caution">
    <text evidence="10">The sequence shown here is derived from an EMBL/GenBank/DDBJ whole genome shotgun (WGS) entry which is preliminary data.</text>
</comment>
<evidence type="ECO:0000256" key="3">
    <source>
        <dbReference type="ARBA" id="ARBA00022801"/>
    </source>
</evidence>
<dbReference type="PANTHER" id="PTHR47964">
    <property type="entry name" value="ATP-DEPENDENT DNA HELICASE HOMOLOG RECG, CHLOROPLASTIC"/>
    <property type="match status" value="1"/>
</dbReference>
<dbReference type="EMBL" id="JAGQLM010000083">
    <property type="protein sequence ID" value="MCA9375089.1"/>
    <property type="molecule type" value="Genomic_DNA"/>
</dbReference>
<dbReference type="InterPro" id="IPR011545">
    <property type="entry name" value="DEAD/DEAH_box_helicase_dom"/>
</dbReference>
<reference evidence="10" key="2">
    <citation type="journal article" date="2021" name="Microbiome">
        <title>Successional dynamics and alternative stable states in a saline activated sludge microbial community over 9 years.</title>
        <authorList>
            <person name="Wang Y."/>
            <person name="Ye J."/>
            <person name="Ju F."/>
            <person name="Liu L."/>
            <person name="Boyd J.A."/>
            <person name="Deng Y."/>
            <person name="Parks D.H."/>
            <person name="Jiang X."/>
            <person name="Yin X."/>
            <person name="Woodcroft B.J."/>
            <person name="Tyson G.W."/>
            <person name="Hugenholtz P."/>
            <person name="Polz M.F."/>
            <person name="Zhang T."/>
        </authorList>
    </citation>
    <scope>NUCLEOTIDE SEQUENCE</scope>
    <source>
        <strain evidence="10">HKST-UBA16</strain>
    </source>
</reference>
<dbReference type="Proteomes" id="UP000748332">
    <property type="component" value="Unassembled WGS sequence"/>
</dbReference>
<dbReference type="SUPFAM" id="SSF52540">
    <property type="entry name" value="P-loop containing nucleoside triphosphate hydrolases"/>
    <property type="match status" value="1"/>
</dbReference>
<dbReference type="GO" id="GO:0006281">
    <property type="term" value="P:DNA repair"/>
    <property type="evidence" value="ECO:0007669"/>
    <property type="project" value="UniProtKB-KW"/>
</dbReference>
<feature type="domain" description="Helicase ATP-binding" evidence="8">
    <location>
        <begin position="1"/>
        <end position="144"/>
    </location>
</feature>
<keyword evidence="7" id="KW-0234">DNA repair</keyword>
<evidence type="ECO:0000259" key="9">
    <source>
        <dbReference type="PROSITE" id="PS51194"/>
    </source>
</evidence>
<evidence type="ECO:0000313" key="10">
    <source>
        <dbReference type="EMBL" id="MCA9375089.1"/>
    </source>
</evidence>
<proteinExistence type="predicted"/>
<keyword evidence="4 10" id="KW-0347">Helicase</keyword>
<evidence type="ECO:0000256" key="5">
    <source>
        <dbReference type="ARBA" id="ARBA00022840"/>
    </source>
</evidence>
<keyword evidence="6" id="KW-0238">DNA-binding</keyword>
<dbReference type="InterPro" id="IPR014001">
    <property type="entry name" value="Helicase_ATP-bd"/>
</dbReference>
<dbReference type="InterPro" id="IPR001650">
    <property type="entry name" value="Helicase_C-like"/>
</dbReference>
<evidence type="ECO:0000256" key="4">
    <source>
        <dbReference type="ARBA" id="ARBA00022806"/>
    </source>
</evidence>
<dbReference type="InterPro" id="IPR047112">
    <property type="entry name" value="RecG/Mfd"/>
</dbReference>
<evidence type="ECO:0000256" key="7">
    <source>
        <dbReference type="ARBA" id="ARBA00023204"/>
    </source>
</evidence>
<dbReference type="GO" id="GO:0003677">
    <property type="term" value="F:DNA binding"/>
    <property type="evidence" value="ECO:0007669"/>
    <property type="project" value="UniProtKB-KW"/>
</dbReference>
<dbReference type="Pfam" id="PF00271">
    <property type="entry name" value="Helicase_C"/>
    <property type="match status" value="1"/>
</dbReference>
<keyword evidence="1" id="KW-0547">Nucleotide-binding</keyword>
<dbReference type="GO" id="GO:0016787">
    <property type="term" value="F:hydrolase activity"/>
    <property type="evidence" value="ECO:0007669"/>
    <property type="project" value="UniProtKB-KW"/>
</dbReference>
<dbReference type="GO" id="GO:0005524">
    <property type="term" value="F:ATP binding"/>
    <property type="evidence" value="ECO:0007669"/>
    <property type="project" value="UniProtKB-KW"/>
</dbReference>
<keyword evidence="3" id="KW-0378">Hydrolase</keyword>
<dbReference type="PROSITE" id="PS51192">
    <property type="entry name" value="HELICASE_ATP_BIND_1"/>
    <property type="match status" value="1"/>
</dbReference>
<dbReference type="Gene3D" id="3.40.50.300">
    <property type="entry name" value="P-loop containing nucleotide triphosphate hydrolases"/>
    <property type="match status" value="2"/>
</dbReference>
<dbReference type="PANTHER" id="PTHR47964:SF1">
    <property type="entry name" value="ATP-DEPENDENT DNA HELICASE HOMOLOG RECG, CHLOROPLASTIC"/>
    <property type="match status" value="1"/>
</dbReference>
<dbReference type="Pfam" id="PF00270">
    <property type="entry name" value="DEAD"/>
    <property type="match status" value="1"/>
</dbReference>